<dbReference type="Gene3D" id="2.30.30.190">
    <property type="entry name" value="CAP Gly-rich-like domain"/>
    <property type="match status" value="1"/>
</dbReference>
<dbReference type="KEGG" id="dci:103508099"/>
<dbReference type="InterPro" id="IPR038765">
    <property type="entry name" value="Papain-like_cys_pep_sf"/>
</dbReference>
<evidence type="ECO:0000256" key="3">
    <source>
        <dbReference type="SAM" id="MobiDB-lite"/>
    </source>
</evidence>
<evidence type="ECO:0000313" key="5">
    <source>
        <dbReference type="Proteomes" id="UP000079169"/>
    </source>
</evidence>
<organism evidence="5 6">
    <name type="scientific">Diaphorina citri</name>
    <name type="common">Asian citrus psyllid</name>
    <dbReference type="NCBI Taxonomy" id="121845"/>
    <lineage>
        <taxon>Eukaryota</taxon>
        <taxon>Metazoa</taxon>
        <taxon>Ecdysozoa</taxon>
        <taxon>Arthropoda</taxon>
        <taxon>Hexapoda</taxon>
        <taxon>Insecta</taxon>
        <taxon>Pterygota</taxon>
        <taxon>Neoptera</taxon>
        <taxon>Paraneoptera</taxon>
        <taxon>Hemiptera</taxon>
        <taxon>Sternorrhyncha</taxon>
        <taxon>Psylloidea</taxon>
        <taxon>Psyllidae</taxon>
        <taxon>Diaphorininae</taxon>
        <taxon>Diaphorina</taxon>
    </lineage>
</organism>
<dbReference type="RefSeq" id="XP_026678599.1">
    <property type="nucleotide sequence ID" value="XM_026822798.1"/>
</dbReference>
<dbReference type="GO" id="GO:0016579">
    <property type="term" value="P:protein deubiquitination"/>
    <property type="evidence" value="ECO:0007669"/>
    <property type="project" value="InterPro"/>
</dbReference>
<dbReference type="InterPro" id="IPR028889">
    <property type="entry name" value="USP"/>
</dbReference>
<reference evidence="6" key="1">
    <citation type="submission" date="2025-08" db="UniProtKB">
        <authorList>
            <consortium name="RefSeq"/>
        </authorList>
    </citation>
    <scope>IDENTIFICATION</scope>
</reference>
<dbReference type="InterPro" id="IPR036859">
    <property type="entry name" value="CAP-Gly_dom_sf"/>
</dbReference>
<dbReference type="SUPFAM" id="SSF54001">
    <property type="entry name" value="Cysteine proteinases"/>
    <property type="match status" value="1"/>
</dbReference>
<gene>
    <name evidence="6" type="primary">LOC103508099</name>
</gene>
<dbReference type="Gene3D" id="3.90.70.10">
    <property type="entry name" value="Cysteine proteinases"/>
    <property type="match status" value="1"/>
</dbReference>
<keyword evidence="2" id="KW-0963">Cytoplasm</keyword>
<dbReference type="InterPro" id="IPR001394">
    <property type="entry name" value="Peptidase_C19_UCH"/>
</dbReference>
<keyword evidence="6" id="KW-0378">Hydrolase</keyword>
<feature type="domain" description="USP" evidence="4">
    <location>
        <begin position="588"/>
        <end position="944"/>
    </location>
</feature>
<evidence type="ECO:0000313" key="6">
    <source>
        <dbReference type="RefSeq" id="XP_026678599.1"/>
    </source>
</evidence>
<dbReference type="FunFam" id="3.90.70.10:FF:000009">
    <property type="entry name" value="Putative ubiquitin carboxyl-terminal hydrolase CYLD"/>
    <property type="match status" value="1"/>
</dbReference>
<dbReference type="SUPFAM" id="SSF74924">
    <property type="entry name" value="Cap-Gly domain"/>
    <property type="match status" value="1"/>
</dbReference>
<protein>
    <submittedName>
        <fullName evidence="6">Ubiquitin carboxyl-terminal hydrolase CYLD</fullName>
    </submittedName>
</protein>
<evidence type="ECO:0000256" key="1">
    <source>
        <dbReference type="ARBA" id="ARBA00004300"/>
    </source>
</evidence>
<evidence type="ECO:0000259" key="4">
    <source>
        <dbReference type="PROSITE" id="PS50235"/>
    </source>
</evidence>
<feature type="region of interest" description="Disordered" evidence="3">
    <location>
        <begin position="449"/>
        <end position="481"/>
    </location>
</feature>
<dbReference type="AlphaFoldDB" id="A0A3Q0IQM3"/>
<dbReference type="STRING" id="121845.A0A3Q0IQM3"/>
<keyword evidence="5" id="KW-1185">Reference proteome</keyword>
<proteinExistence type="predicted"/>
<dbReference type="GeneID" id="103508099"/>
<dbReference type="GO" id="GO:0005813">
    <property type="term" value="C:centrosome"/>
    <property type="evidence" value="ECO:0007669"/>
    <property type="project" value="UniProtKB-SubCell"/>
</dbReference>
<evidence type="ECO:0000256" key="2">
    <source>
        <dbReference type="ARBA" id="ARBA00022490"/>
    </source>
</evidence>
<dbReference type="PANTHER" id="PTHR11830">
    <property type="entry name" value="40S RIBOSOMAL PROTEIN S3A"/>
    <property type="match status" value="1"/>
</dbReference>
<feature type="compositionally biased region" description="Low complexity" evidence="3">
    <location>
        <begin position="449"/>
        <end position="465"/>
    </location>
</feature>
<comment type="subcellular location">
    <subcellularLocation>
        <location evidence="1">Cytoplasm</location>
        <location evidence="1">Cytoskeleton</location>
        <location evidence="1">Microtubule organizing center</location>
        <location evidence="1">Centrosome</location>
    </subcellularLocation>
</comment>
<feature type="region of interest" description="Disordered" evidence="3">
    <location>
        <begin position="383"/>
        <end position="404"/>
    </location>
</feature>
<name>A0A3Q0IQM3_DIACI</name>
<dbReference type="PROSITE" id="PS50235">
    <property type="entry name" value="USP_3"/>
    <property type="match status" value="1"/>
</dbReference>
<dbReference type="GO" id="GO:0004843">
    <property type="term" value="F:cysteine-type deubiquitinase activity"/>
    <property type="evidence" value="ECO:0007669"/>
    <property type="project" value="InterPro"/>
</dbReference>
<accession>A0A3Q0IQM3</accession>
<dbReference type="Proteomes" id="UP000079169">
    <property type="component" value="Unplaced"/>
</dbReference>
<sequence length="950" mass="107362">MTRKHNFVDTYVCKSKGYEKLKDCNCANCEMEAKRKVLKKSSLNFFVLCETVVAANLNPQSKPTKQTLIFGTIVVASKKVDNSKIGVIISEYEKKYEKISGNIWVCPLNSLVHVKPDIIPYILPVPSQSRVNILRDKDLCLHLQALEPGDEVYVLPSHEVNGGNPSKAMILYKGVSSDLGEGIFFDVSVDKNEVHQSNGTLRSNPESYLSPERVIKVASDRIRITPTPMPCNGAPIRVSATPATCNGARSVNQLRKKFESMSSTSQTRYTEKLLPTPPPVYDRVGKLIDLSDHPESILKKGDQVVWIDDSDPQAGVILEFQDNMDVLLRLDNPIRSLSPPFSLIYTVCVPLCELMKFEDFHGESRAGGQSDLCEKSCQASNENLRNSQLERPQASEPQRIPPRNCYSGATAPPRDLCLDIPPRPPPLVKYLVAEQDSCDFISRDPSLNISPSKISPNLSSSSSNLDDYGEPHSPVDNLDNHLDSSALTGHTVAGIEMEEEHDKFCDGMMNNKQRFHCNPKRGHFVPLFQCRLDSRFIESHCPGPSASSHMLGTSPDREFGGKECPIIPGAVAPINVERDIENYCGKFCGIQGHHNSCYLDATLFAMFTFTSVFDNLLFRPAPEGSSPQYTTVQQVLREEIVNPLRTNLFVRADKVMRLRRLLNELSSVSGLTTEEKDPEEFLTSLVAQILRAEPFLKLSSGQEAYHYQLFVEKDKNLTFPTVQQLFEQSFLTSDIKLKEVPSCLIIQMPRFGKSYKMYPRILPSQLLDITDVLEDSPRQCAICGKLAEFECRKCFNQCDVGLQSLWYCQTCLDRTHTHEKRTDHESCWRRLELPDYFRYDQECTVPRLFMELFAVVCIETSHYVAFVKGGSGCEAPWCFFDSMADRKGERNGYNIPEMVPCSELPHWLSDEGSRQLNEIPDDRQLPEYAKRLMCDAYMCMYQSTDVMMYR</sequence>
<dbReference type="Pfam" id="PF00443">
    <property type="entry name" value="UCH"/>
    <property type="match status" value="1"/>
</dbReference>
<dbReference type="PaxDb" id="121845-A0A3Q0IQM3"/>